<sequence length="1193" mass="131993">MSKKKALSPTASLASCLDFAARVLSSTATVQEICTKQVLAPMVVEAHRCGQQVMKHVESGFPADVRKLIKVLQSDKGSHLCRGSPLKKLEVADLTWDGEGTVADTMEMELMELEKRAANAQHSCVIFSTSGGNGQAVIWFSFKRYGSWHRGSDPKNRQILLYVCPGRVKVVKTVDALITKLCEELPTLRVNGATYNVWTVVMGSKSSNQKEEHVVPAAPQLEVKTENVASNQCADEGQLNALDARNSVTPESRCESTNQFDEIARSTESRRSNVTPFDQETGVGFQLHATKEPVETVPESQDDKCDPVSPHYSAYRETSGAKLFSIKTIFSFGLQKKTSQELQRSSFEQNPSCFNAAGENEKGAIVLNPDTVNESENNSVRDPGVEVEPRKNNQIQDTRLMRAVVSASLSNFSALDKGSLQDDTALGLGINQQKGYVWQSCDGKVLRKTVGSQQLPPARDEPIGGKTQATAEADRAVEQLNAHAGVDEEVDDCTSGVLPSDEWQKPQDISDKSPQRTPSKVGLVDSKLDSPHIFLQVPSADQDLDDSQTSDSSQKSEIVMSVTASTKSTAPDSENVNDENANDEIGEPLQSNELLSGQIRDCGKTEDHFIASSEIIDDVDSMHRPKSAVNYKDKLGARIWWELAYTARRLEREEMMEKHQQALRRVGEERVKRQQPATSNLRRANPIRSKKDEQVKQQVDLTKPDGRNHFDQQYLGEVDTVGQQPANNYLDVPERSQSEISANSIKNEISPCKIPSPSPSREVSSDSSVDGVAEFVKSRPLSSPHILSGDSGRAVKHAEHSSGEKVVAGCPPPTISRVASRSPIFETYRSLDERRESKSAVRESLTSYVGQSSKPPVLAARVQEEDNDDETVAQMMWGSTHTSYERERLTNTYPTGKEDEQQTTDVTSKIPFSIRGRVPIRSRQVEAPARDERPTSSSTKHSPPSSNSDHIAREEESQDKQVPSRLRLSAYQASTDPKTQPVVPAQPPVATFIHLGEENSAASSGKTRQERLNELRQKKLQKLQQARDSSLQQQKYKQSQKTRQPLSFANSVYSKKASNRQLMQNALEFTLLAGGSMEKERLLALQALNESTCDNFIVLLKSAKELKFRALYESHVDRDYATRIYSVLPSTSARAPLKLANSEMISQFFKYSSAKKQFLPVPTRSFTVKTDACSLVDQLVFKKNSSSALSRLL</sequence>
<feature type="region of interest" description="Disordered" evidence="1">
    <location>
        <begin position="876"/>
        <end position="965"/>
    </location>
</feature>
<feature type="region of interest" description="Disordered" evidence="1">
    <location>
        <begin position="484"/>
        <end position="591"/>
    </location>
</feature>
<dbReference type="GO" id="GO:0008017">
    <property type="term" value="F:microtubule binding"/>
    <property type="evidence" value="ECO:0007669"/>
    <property type="project" value="InterPro"/>
</dbReference>
<proteinExistence type="predicted"/>
<feature type="compositionally biased region" description="Polar residues" evidence="1">
    <location>
        <begin position="562"/>
        <end position="574"/>
    </location>
</feature>
<feature type="compositionally biased region" description="Low complexity" evidence="1">
    <location>
        <begin position="1029"/>
        <end position="1041"/>
    </location>
</feature>
<feature type="region of interest" description="Disordered" evidence="1">
    <location>
        <begin position="264"/>
        <end position="285"/>
    </location>
</feature>
<feature type="compositionally biased region" description="Low complexity" evidence="1">
    <location>
        <begin position="749"/>
        <end position="767"/>
    </location>
</feature>
<dbReference type="EMBL" id="JASMQC010000009">
    <property type="protein sequence ID" value="KAK1942737.1"/>
    <property type="molecule type" value="Genomic_DNA"/>
</dbReference>
<feature type="compositionally biased region" description="Basic and acidic residues" evidence="1">
    <location>
        <begin position="502"/>
        <end position="514"/>
    </location>
</feature>
<keyword evidence="4" id="KW-1185">Reference proteome</keyword>
<protein>
    <submittedName>
        <fullName evidence="3">Patronin</fullName>
    </submittedName>
</protein>
<dbReference type="InterPro" id="IPR014797">
    <property type="entry name" value="CKK_CAMSAP"/>
</dbReference>
<dbReference type="InterPro" id="IPR038209">
    <property type="entry name" value="CKK_dom_sf"/>
</dbReference>
<gene>
    <name evidence="3" type="ORF">P3T76_006236</name>
</gene>
<dbReference type="PROSITE" id="PS51257">
    <property type="entry name" value="PROKAR_LIPOPROTEIN"/>
    <property type="match status" value="1"/>
</dbReference>
<reference evidence="3" key="1">
    <citation type="submission" date="2023-08" db="EMBL/GenBank/DDBJ databases">
        <title>Reference Genome Resource for the Citrus Pathogen Phytophthora citrophthora.</title>
        <authorList>
            <person name="Moller H."/>
            <person name="Coetzee B."/>
            <person name="Rose L.J."/>
            <person name="Van Niekerk J.M."/>
        </authorList>
    </citation>
    <scope>NUCLEOTIDE SEQUENCE</scope>
    <source>
        <strain evidence="3">STE-U-9442</strain>
    </source>
</reference>
<dbReference type="Proteomes" id="UP001259832">
    <property type="component" value="Unassembled WGS sequence"/>
</dbReference>
<evidence type="ECO:0000313" key="3">
    <source>
        <dbReference type="EMBL" id="KAK1942737.1"/>
    </source>
</evidence>
<dbReference type="PROSITE" id="PS51508">
    <property type="entry name" value="CKK"/>
    <property type="match status" value="1"/>
</dbReference>
<feature type="compositionally biased region" description="Polar residues" evidence="1">
    <location>
        <begin position="738"/>
        <end position="747"/>
    </location>
</feature>
<dbReference type="InterPro" id="IPR011033">
    <property type="entry name" value="PRC_barrel-like_sf"/>
</dbReference>
<dbReference type="PANTHER" id="PTHR21595">
    <property type="entry name" value="PATRONIN"/>
    <property type="match status" value="1"/>
</dbReference>
<comment type="caution">
    <text evidence="3">The sequence shown here is derived from an EMBL/GenBank/DDBJ whole genome shotgun (WGS) entry which is preliminary data.</text>
</comment>
<feature type="compositionally biased region" description="Basic and acidic residues" evidence="1">
    <location>
        <begin position="950"/>
        <end position="959"/>
    </location>
</feature>
<name>A0AAD9GQ48_9STRA</name>
<evidence type="ECO:0000256" key="1">
    <source>
        <dbReference type="SAM" id="MobiDB-lite"/>
    </source>
</evidence>
<feature type="region of interest" description="Disordered" evidence="1">
    <location>
        <begin position="1019"/>
        <end position="1043"/>
    </location>
</feature>
<feature type="compositionally biased region" description="Low complexity" evidence="1">
    <location>
        <begin position="935"/>
        <end position="948"/>
    </location>
</feature>
<dbReference type="InterPro" id="IPR032940">
    <property type="entry name" value="CAMSAP"/>
</dbReference>
<dbReference type="Pfam" id="PF08683">
    <property type="entry name" value="CAMSAP_CKK"/>
    <property type="match status" value="1"/>
</dbReference>
<feature type="region of interest" description="Disordered" evidence="1">
    <location>
        <begin position="725"/>
        <end position="767"/>
    </location>
</feature>
<dbReference type="PANTHER" id="PTHR21595:SF0">
    <property type="entry name" value="PATRONIN"/>
    <property type="match status" value="1"/>
</dbReference>
<feature type="compositionally biased region" description="Acidic residues" evidence="1">
    <location>
        <begin position="575"/>
        <end position="586"/>
    </location>
</feature>
<dbReference type="SUPFAM" id="SSF50346">
    <property type="entry name" value="PRC-barrel domain"/>
    <property type="match status" value="1"/>
</dbReference>
<dbReference type="Gene3D" id="3.10.20.360">
    <property type="entry name" value="CKK domain"/>
    <property type="match status" value="1"/>
</dbReference>
<dbReference type="GO" id="GO:0005516">
    <property type="term" value="F:calmodulin binding"/>
    <property type="evidence" value="ECO:0007669"/>
    <property type="project" value="InterPro"/>
</dbReference>
<organism evidence="3 4">
    <name type="scientific">Phytophthora citrophthora</name>
    <dbReference type="NCBI Taxonomy" id="4793"/>
    <lineage>
        <taxon>Eukaryota</taxon>
        <taxon>Sar</taxon>
        <taxon>Stramenopiles</taxon>
        <taxon>Oomycota</taxon>
        <taxon>Peronosporomycetes</taxon>
        <taxon>Peronosporales</taxon>
        <taxon>Peronosporaceae</taxon>
        <taxon>Phytophthora</taxon>
    </lineage>
</organism>
<feature type="region of interest" description="Disordered" evidence="1">
    <location>
        <begin position="665"/>
        <end position="708"/>
    </location>
</feature>
<dbReference type="AlphaFoldDB" id="A0AAD9GQ48"/>
<evidence type="ECO:0000313" key="4">
    <source>
        <dbReference type="Proteomes" id="UP001259832"/>
    </source>
</evidence>
<feature type="domain" description="CKK" evidence="2">
    <location>
        <begin position="1047"/>
        <end position="1191"/>
    </location>
</feature>
<accession>A0AAD9GQ48</accession>
<evidence type="ECO:0000259" key="2">
    <source>
        <dbReference type="PROSITE" id="PS51508"/>
    </source>
</evidence>
<dbReference type="SMART" id="SM01051">
    <property type="entry name" value="CAMSAP_CKK"/>
    <property type="match status" value="1"/>
</dbReference>